<proteinExistence type="predicted"/>
<reference evidence="1 2" key="1">
    <citation type="journal article" date="2019" name="PLoS ONE">
        <title>Comparative genome analysis indicates high evolutionary potential of pathogenicity genes in Colletotrichum tanaceti.</title>
        <authorList>
            <person name="Lelwala R.V."/>
            <person name="Korhonen P.K."/>
            <person name="Young N.D."/>
            <person name="Scott J.B."/>
            <person name="Ades P.A."/>
            <person name="Gasser R.B."/>
            <person name="Taylor P.W.J."/>
        </authorList>
    </citation>
    <scope>NUCLEOTIDE SEQUENCE [LARGE SCALE GENOMIC DNA]</scope>
    <source>
        <strain evidence="1">BRIP57314</strain>
    </source>
</reference>
<dbReference type="Proteomes" id="UP000310108">
    <property type="component" value="Unassembled WGS sequence"/>
</dbReference>
<gene>
    <name evidence="1" type="ORF">CTA1_12226</name>
</gene>
<dbReference type="PANTHER" id="PTHR33112">
    <property type="entry name" value="DOMAIN PROTEIN, PUTATIVE-RELATED"/>
    <property type="match status" value="1"/>
</dbReference>
<organism evidence="1 2">
    <name type="scientific">Colletotrichum tanaceti</name>
    <dbReference type="NCBI Taxonomy" id="1306861"/>
    <lineage>
        <taxon>Eukaryota</taxon>
        <taxon>Fungi</taxon>
        <taxon>Dikarya</taxon>
        <taxon>Ascomycota</taxon>
        <taxon>Pezizomycotina</taxon>
        <taxon>Sordariomycetes</taxon>
        <taxon>Hypocreomycetidae</taxon>
        <taxon>Glomerellales</taxon>
        <taxon>Glomerellaceae</taxon>
        <taxon>Colletotrichum</taxon>
        <taxon>Colletotrichum destructivum species complex</taxon>
    </lineage>
</organism>
<accession>A0A4U6X6L7</accession>
<protein>
    <recommendedName>
        <fullName evidence="3">Heterokaryon incompatibility domain-containing protein</fullName>
    </recommendedName>
</protein>
<keyword evidence="2" id="KW-1185">Reference proteome</keyword>
<dbReference type="OrthoDB" id="5125733at2759"/>
<name>A0A4U6X6L7_9PEZI</name>
<evidence type="ECO:0000313" key="2">
    <source>
        <dbReference type="Proteomes" id="UP000310108"/>
    </source>
</evidence>
<evidence type="ECO:0008006" key="3">
    <source>
        <dbReference type="Google" id="ProtNLM"/>
    </source>
</evidence>
<dbReference type="PANTHER" id="PTHR33112:SF10">
    <property type="entry name" value="TOL"/>
    <property type="match status" value="1"/>
</dbReference>
<sequence length="308" mass="35064">MQERLLSPRTLDFTSTRVYRVRRMRGERLGGKRRVSAKVKIGSRATLGNAPPSFKLTSCHHSSRRGTKRYFQIDPKFPNRLRSSGFATTWEFLRSLLEDYSRRGISEPSDRAVAVSGLMACVRKALPCPVHHGIVDWYLHRSLLWHRGKADTRSRIDYKSSWSWMAYEGPIGFLPDGFGTLDRLGHVSFDKTSLTTTVWELADPSFSRVVDAEFDSGRDHICDSKGRSRGWIALDDDTTESPFPRNVAVLARMRGGRAEESKYYMLFLQPMKPQDSEEGLWQMAYERLGMGMLEGDCELRSVGQGSIV</sequence>
<evidence type="ECO:0000313" key="1">
    <source>
        <dbReference type="EMBL" id="TKW51111.1"/>
    </source>
</evidence>
<comment type="caution">
    <text evidence="1">The sequence shown here is derived from an EMBL/GenBank/DDBJ whole genome shotgun (WGS) entry which is preliminary data.</text>
</comment>
<dbReference type="EMBL" id="PJEX01000334">
    <property type="protein sequence ID" value="TKW51111.1"/>
    <property type="molecule type" value="Genomic_DNA"/>
</dbReference>
<dbReference type="AlphaFoldDB" id="A0A4U6X6L7"/>